<keyword evidence="6" id="KW-0732">Signal</keyword>
<dbReference type="InterPro" id="IPR000960">
    <property type="entry name" value="Flavin_mOase"/>
</dbReference>
<name>A0A0W0SFW3_9GAMM</name>
<dbReference type="RefSeq" id="WP_028380864.1">
    <property type="nucleotide sequence ID" value="NZ_CAAAIT010000003.1"/>
</dbReference>
<keyword evidence="2" id="KW-0285">Flavoprotein</keyword>
<dbReference type="InterPro" id="IPR020946">
    <property type="entry name" value="Flavin_mOase-like"/>
</dbReference>
<dbReference type="InterPro" id="IPR036188">
    <property type="entry name" value="FAD/NAD-bd_sf"/>
</dbReference>
<organism evidence="7 9">
    <name type="scientific">Legionella cherrii</name>
    <dbReference type="NCBI Taxonomy" id="28084"/>
    <lineage>
        <taxon>Bacteria</taxon>
        <taxon>Pseudomonadati</taxon>
        <taxon>Pseudomonadota</taxon>
        <taxon>Gammaproteobacteria</taxon>
        <taxon>Legionellales</taxon>
        <taxon>Legionellaceae</taxon>
        <taxon>Legionella</taxon>
    </lineage>
</organism>
<dbReference type="GO" id="GO:0050661">
    <property type="term" value="F:NADP binding"/>
    <property type="evidence" value="ECO:0007669"/>
    <property type="project" value="InterPro"/>
</dbReference>
<dbReference type="PRINTS" id="PR00370">
    <property type="entry name" value="FMOXYGENASE"/>
</dbReference>
<dbReference type="Gene3D" id="3.50.50.60">
    <property type="entry name" value="FAD/NAD(P)-binding domain"/>
    <property type="match status" value="1"/>
</dbReference>
<evidence type="ECO:0000256" key="2">
    <source>
        <dbReference type="ARBA" id="ARBA00022630"/>
    </source>
</evidence>
<keyword evidence="5 8" id="KW-0560">Oxidoreductase</keyword>
<proteinExistence type="inferred from homology"/>
<evidence type="ECO:0000256" key="6">
    <source>
        <dbReference type="SAM" id="SignalP"/>
    </source>
</evidence>
<dbReference type="Proteomes" id="UP000054921">
    <property type="component" value="Unassembled WGS sequence"/>
</dbReference>
<evidence type="ECO:0000313" key="10">
    <source>
        <dbReference type="Proteomes" id="UP000277577"/>
    </source>
</evidence>
<keyword evidence="3" id="KW-0274">FAD</keyword>
<feature type="signal peptide" evidence="6">
    <location>
        <begin position="1"/>
        <end position="22"/>
    </location>
</feature>
<dbReference type="OrthoDB" id="9790219at2"/>
<evidence type="ECO:0000256" key="3">
    <source>
        <dbReference type="ARBA" id="ARBA00022827"/>
    </source>
</evidence>
<dbReference type="SUPFAM" id="SSF51905">
    <property type="entry name" value="FAD/NAD(P)-binding domain"/>
    <property type="match status" value="3"/>
</dbReference>
<dbReference type="EC" id="1.14.13.84" evidence="8"/>
<dbReference type="Proteomes" id="UP000277577">
    <property type="component" value="Chromosome"/>
</dbReference>
<accession>A0A0W0SFW3</accession>
<keyword evidence="4" id="KW-0521">NADP</keyword>
<comment type="similarity">
    <text evidence="1">Belongs to the FMO family.</text>
</comment>
<evidence type="ECO:0000313" key="8">
    <source>
        <dbReference type="EMBL" id="VEB32708.1"/>
    </source>
</evidence>
<dbReference type="EMBL" id="LNXW01000009">
    <property type="protein sequence ID" value="KTC82295.1"/>
    <property type="molecule type" value="Genomic_DNA"/>
</dbReference>
<evidence type="ECO:0000313" key="7">
    <source>
        <dbReference type="EMBL" id="KTC82295.1"/>
    </source>
</evidence>
<dbReference type="AlphaFoldDB" id="A0A0W0SFW3"/>
<reference evidence="7 9" key="1">
    <citation type="submission" date="2015-11" db="EMBL/GenBank/DDBJ databases">
        <title>Genomic analysis of 38 Legionella species identifies large and diverse effector repertoires.</title>
        <authorList>
            <person name="Burstein D."/>
            <person name="Amaro F."/>
            <person name="Zusman T."/>
            <person name="Lifshitz Z."/>
            <person name="Cohen O."/>
            <person name="Gilbert J.A."/>
            <person name="Pupko T."/>
            <person name="Shuman H.A."/>
            <person name="Segal G."/>
        </authorList>
    </citation>
    <scope>NUCLEOTIDE SEQUENCE [LARGE SCALE GENOMIC DNA]</scope>
    <source>
        <strain evidence="7 9">ORW</strain>
    </source>
</reference>
<evidence type="ECO:0000256" key="4">
    <source>
        <dbReference type="ARBA" id="ARBA00022857"/>
    </source>
</evidence>
<keyword evidence="7" id="KW-0503">Monooxygenase</keyword>
<keyword evidence="10" id="KW-1185">Reference proteome</keyword>
<reference evidence="8 10" key="2">
    <citation type="submission" date="2018-12" db="EMBL/GenBank/DDBJ databases">
        <authorList>
            <consortium name="Pathogen Informatics"/>
        </authorList>
    </citation>
    <scope>NUCLEOTIDE SEQUENCE [LARGE SCALE GENOMIC DNA]</scope>
    <source>
        <strain evidence="8 10">NCTC11976</strain>
    </source>
</reference>
<sequence>MIRIAIIGAGASGLTSATAALAEGMIPCIFEMSNRIGGVWGPDLRAPSDQGSAWPGMKVNISRHTGTFSNFNWPQNTPDFPTTQQVYDYLHDYAEYFELFPYIRFGCRVIEVLECDGKWLIRWQEDKTTLKEELFDSIIIATSKFTNPYTPNFNGLEQFKGKKLHSAQYKSAEEFINKRVLIVGGSLSGTSIAEEVAKKTDVIHLFRKERWVIKRYRSSDPQNHGPFLPRDLLKTYESVQVSLSKEEQYQLMLQHCSEQNEFPEWYMSPSSPVGFVVADEYFQEVRSGKLKLIRGEIDHFLNSSVVLEDGRSINDFDVVIFCTGYERDLSFLPEQLRLKPTTTLYEDTFPIDAKNLAYIGMYPGARGAVFPLVELQARYACGVFSGRLKLPSIETMKEEIANTPKDRDEIKFSTSLAQKLEVIPQLNSYHWSIRRMLLGAYTPARFRLEGFHSDSKAALKSIEETECYRRRLLRAHDKIPTLASMCLFKVHQYKKQQEESLEKGDTCSCICHNPN</sequence>
<dbReference type="PATRIC" id="fig|28084.5.peg.601"/>
<dbReference type="Pfam" id="PF00743">
    <property type="entry name" value="FMO-like"/>
    <property type="match status" value="1"/>
</dbReference>
<gene>
    <name evidence="8" type="primary">hapE_1</name>
    <name evidence="7" type="ORF">Lche_0559</name>
    <name evidence="8" type="ORF">NCTC11976_00101</name>
</gene>
<dbReference type="STRING" id="28084.Lche_0559"/>
<evidence type="ECO:0000256" key="5">
    <source>
        <dbReference type="ARBA" id="ARBA00023002"/>
    </source>
</evidence>
<feature type="chain" id="PRO_5006911942" evidence="6">
    <location>
        <begin position="23"/>
        <end position="515"/>
    </location>
</feature>
<dbReference type="InterPro" id="IPR050346">
    <property type="entry name" value="FMO-like"/>
</dbReference>
<dbReference type="EMBL" id="LR134173">
    <property type="protein sequence ID" value="VEB32708.1"/>
    <property type="molecule type" value="Genomic_DNA"/>
</dbReference>
<dbReference type="GO" id="GO:0033767">
    <property type="term" value="F:4-hydroxyacetophenone monooxygenase activity"/>
    <property type="evidence" value="ECO:0007669"/>
    <property type="project" value="UniProtKB-EC"/>
</dbReference>
<dbReference type="PIRSF" id="PIRSF000332">
    <property type="entry name" value="FMO"/>
    <property type="match status" value="1"/>
</dbReference>
<dbReference type="PANTHER" id="PTHR23023">
    <property type="entry name" value="DIMETHYLANILINE MONOOXYGENASE"/>
    <property type="match status" value="1"/>
</dbReference>
<evidence type="ECO:0000313" key="9">
    <source>
        <dbReference type="Proteomes" id="UP000054921"/>
    </source>
</evidence>
<protein>
    <submittedName>
        <fullName evidence="7">Flavin containing monooxygenase</fullName>
    </submittedName>
    <submittedName>
        <fullName evidence="8">Flavin-containing monooxygenases</fullName>
        <ecNumber evidence="8">1.14.13.84</ecNumber>
    </submittedName>
</protein>
<dbReference type="GO" id="GO:0050660">
    <property type="term" value="F:flavin adenine dinucleotide binding"/>
    <property type="evidence" value="ECO:0007669"/>
    <property type="project" value="InterPro"/>
</dbReference>
<dbReference type="GO" id="GO:0004499">
    <property type="term" value="F:N,N-dimethylaniline monooxygenase activity"/>
    <property type="evidence" value="ECO:0007669"/>
    <property type="project" value="InterPro"/>
</dbReference>
<evidence type="ECO:0000256" key="1">
    <source>
        <dbReference type="ARBA" id="ARBA00009183"/>
    </source>
</evidence>